<sequence>MKKQLLALLLILISLIVLSAGAPVSSESDQTPATTNEVGKWWDILREHVLFPAIKLIDMGDSKTDFKSASSNRENSSTNFTTKATTTTTTEEPSKFFAFIDSVLYEIGNLTFLGYIYIGVLVILLLIIFCCTGCCCCCCGCCRCR</sequence>
<accession>A0AC35EXT0</accession>
<evidence type="ECO:0000313" key="1">
    <source>
        <dbReference type="Proteomes" id="UP000887580"/>
    </source>
</evidence>
<dbReference type="WBParaSite" id="PS1159_v2.g11858.t1">
    <property type="protein sequence ID" value="PS1159_v2.g11858.t1"/>
    <property type="gene ID" value="PS1159_v2.g11858"/>
</dbReference>
<organism evidence="1 2">
    <name type="scientific">Panagrolaimus sp. PS1159</name>
    <dbReference type="NCBI Taxonomy" id="55785"/>
    <lineage>
        <taxon>Eukaryota</taxon>
        <taxon>Metazoa</taxon>
        <taxon>Ecdysozoa</taxon>
        <taxon>Nematoda</taxon>
        <taxon>Chromadorea</taxon>
        <taxon>Rhabditida</taxon>
        <taxon>Tylenchina</taxon>
        <taxon>Panagrolaimomorpha</taxon>
        <taxon>Panagrolaimoidea</taxon>
        <taxon>Panagrolaimidae</taxon>
        <taxon>Panagrolaimus</taxon>
    </lineage>
</organism>
<dbReference type="Proteomes" id="UP000887580">
    <property type="component" value="Unplaced"/>
</dbReference>
<reference evidence="2" key="1">
    <citation type="submission" date="2022-11" db="UniProtKB">
        <authorList>
            <consortium name="WormBaseParasite"/>
        </authorList>
    </citation>
    <scope>IDENTIFICATION</scope>
</reference>
<protein>
    <submittedName>
        <fullName evidence="2">Uncharacterized protein</fullName>
    </submittedName>
</protein>
<proteinExistence type="predicted"/>
<evidence type="ECO:0000313" key="2">
    <source>
        <dbReference type="WBParaSite" id="PS1159_v2.g11858.t1"/>
    </source>
</evidence>
<name>A0AC35EXT0_9BILA</name>